<proteinExistence type="predicted"/>
<dbReference type="Proteomes" id="UP000249458">
    <property type="component" value="Unassembled WGS sequence"/>
</dbReference>
<protein>
    <recommendedName>
        <fullName evidence="3">Type IV toxin-antitoxin system AbiEi family antitoxin domain-containing protein</fullName>
    </recommendedName>
</protein>
<organism evidence="1 2">
    <name type="scientific">Legionella quinlivanii</name>
    <dbReference type="NCBI Taxonomy" id="45073"/>
    <lineage>
        <taxon>Bacteria</taxon>
        <taxon>Pseudomonadati</taxon>
        <taxon>Pseudomonadota</taxon>
        <taxon>Gammaproteobacteria</taxon>
        <taxon>Legionellales</taxon>
        <taxon>Legionellaceae</taxon>
        <taxon>Legionella</taxon>
    </lineage>
</organism>
<evidence type="ECO:0008006" key="3">
    <source>
        <dbReference type="Google" id="ProtNLM"/>
    </source>
</evidence>
<dbReference type="InterPro" id="IPR045738">
    <property type="entry name" value="DUF6088"/>
</dbReference>
<gene>
    <name evidence="1" type="ORF">B1207_11695</name>
</gene>
<name>A0A364LHH7_9GAMM</name>
<reference evidence="1 2" key="1">
    <citation type="submission" date="2017-02" db="EMBL/GenBank/DDBJ databases">
        <title>Legionella quilivanii strain from human: case report and whole genome sequencing analysis.</title>
        <authorList>
            <person name="Lalancette C."/>
            <person name="Leduc J.-M."/>
            <person name="Levesque S."/>
            <person name="Fournier E."/>
            <person name="Saoud J."/>
            <person name="Faucher S.P."/>
            <person name="Bernard K."/>
            <person name="Martineau C."/>
            <person name="Longtin J."/>
        </authorList>
    </citation>
    <scope>NUCLEOTIDE SEQUENCE [LARGE SCALE GENOMIC DNA]</scope>
    <source>
        <strain evidence="1 2">ID143958</strain>
    </source>
</reference>
<evidence type="ECO:0000313" key="2">
    <source>
        <dbReference type="Proteomes" id="UP000249458"/>
    </source>
</evidence>
<accession>A0A364LHH7</accession>
<evidence type="ECO:0000313" key="1">
    <source>
        <dbReference type="EMBL" id="RAP35739.1"/>
    </source>
</evidence>
<dbReference type="RefSeq" id="WP_112220137.1">
    <property type="nucleotide sequence ID" value="NZ_MVJN01000008.1"/>
</dbReference>
<dbReference type="AlphaFoldDB" id="A0A364LHH7"/>
<sequence>MKSTSDSILRRIRAKQRGWVFTPKDFLDIAPRNTVGVTLHRLVEKGVIRKIGHGIYDFPVKHSKLGTLSANPDAIARAIASKKGDTIQPGGAQLANQLGFDDQVSATPSYIVSGISRQKTIANYPIKFSHSKFMNNIPLNPNVIKVLNALNHIGKNHITEDMVQKSKQILSQRDKAQLKKILNQLPDWMIYVVLKIIGK</sequence>
<comment type="caution">
    <text evidence="1">The sequence shown here is derived from an EMBL/GenBank/DDBJ whole genome shotgun (WGS) entry which is preliminary data.</text>
</comment>
<dbReference type="EMBL" id="MVJN01000008">
    <property type="protein sequence ID" value="RAP35739.1"/>
    <property type="molecule type" value="Genomic_DNA"/>
</dbReference>
<dbReference type="Pfam" id="PF19570">
    <property type="entry name" value="DUF6088"/>
    <property type="match status" value="1"/>
</dbReference>